<evidence type="ECO:0000313" key="2">
    <source>
        <dbReference type="Proteomes" id="UP001141183"/>
    </source>
</evidence>
<name>A0A9X3XND6_9CLOT</name>
<dbReference type="Proteomes" id="UP001141183">
    <property type="component" value="Unassembled WGS sequence"/>
</dbReference>
<proteinExistence type="predicted"/>
<evidence type="ECO:0000313" key="1">
    <source>
        <dbReference type="EMBL" id="MDC4240267.1"/>
    </source>
</evidence>
<dbReference type="EMBL" id="JAMRYU010000008">
    <property type="protein sequence ID" value="MDC4240267.1"/>
    <property type="molecule type" value="Genomic_DNA"/>
</dbReference>
<dbReference type="RefSeq" id="WP_097033478.1">
    <property type="nucleotide sequence ID" value="NZ_JADPEJ010000001.1"/>
</dbReference>
<evidence type="ECO:0008006" key="3">
    <source>
        <dbReference type="Google" id="ProtNLM"/>
    </source>
</evidence>
<dbReference type="AlphaFoldDB" id="A0A9X3XND6"/>
<keyword evidence="2" id="KW-1185">Reference proteome</keyword>
<reference evidence="1" key="1">
    <citation type="submission" date="2022-05" db="EMBL/GenBank/DDBJ databases">
        <title>Draft genome sequence of Clostridium tertium strain CP3 isolated from Peru.</title>
        <authorList>
            <person name="Hurtado R."/>
            <person name="Lima L."/>
            <person name="Sousa T."/>
            <person name="Jaiswal A.K."/>
            <person name="Tiwari S."/>
            <person name="Maturrano L."/>
            <person name="Brenig B."/>
            <person name="Azevedo V."/>
        </authorList>
    </citation>
    <scope>NUCLEOTIDE SEQUENCE</scope>
    <source>
        <strain evidence="1">CP3</strain>
    </source>
</reference>
<dbReference type="PROSITE" id="PS51257">
    <property type="entry name" value="PROKAR_LIPOPROTEIN"/>
    <property type="match status" value="1"/>
</dbReference>
<accession>A0A9X3XND6</accession>
<gene>
    <name evidence="1" type="ORF">NE398_08820</name>
</gene>
<organism evidence="1 2">
    <name type="scientific">Clostridium tertium</name>
    <dbReference type="NCBI Taxonomy" id="1559"/>
    <lineage>
        <taxon>Bacteria</taxon>
        <taxon>Bacillati</taxon>
        <taxon>Bacillota</taxon>
        <taxon>Clostridia</taxon>
        <taxon>Eubacteriales</taxon>
        <taxon>Clostridiaceae</taxon>
        <taxon>Clostridium</taxon>
    </lineage>
</organism>
<protein>
    <recommendedName>
        <fullName evidence="3">Lipoprotein</fullName>
    </recommendedName>
</protein>
<sequence>MKKIIILLFLVVSTFYSCSNKEINSKTESNIQDKTEDKQRTIKDNDDTVILKASFKEKNVDIEDLIKKVQEDLSSKGSVISVVNREGDCIYIMTTESEAKDIRIHKINASKGLNSSDYIKGQRNTNYEKVSESIKGGEYLIIPIKAENEFTEEAISWISKDGKVKVYETKGERSSEINMFN</sequence>
<comment type="caution">
    <text evidence="1">The sequence shown here is derived from an EMBL/GenBank/DDBJ whole genome shotgun (WGS) entry which is preliminary data.</text>
</comment>